<proteinExistence type="predicted"/>
<accession>A0A2C4QGT6</accession>
<dbReference type="RefSeq" id="WP_000586756.1">
    <property type="nucleotide sequence ID" value="NZ_JH804637.1"/>
</dbReference>
<dbReference type="AlphaFoldDB" id="J9ATB1"/>
<dbReference type="EMBL" id="NUSP01000001">
    <property type="protein sequence ID" value="PHD63721.1"/>
    <property type="molecule type" value="Genomic_DNA"/>
</dbReference>
<dbReference type="Proteomes" id="UP000223364">
    <property type="component" value="Unassembled WGS sequence"/>
</dbReference>
<comment type="caution">
    <text evidence="1">The sequence shown here is derived from an EMBL/GenBank/DDBJ whole genome shotgun (WGS) entry which is preliminary data.</text>
</comment>
<name>J9ATB1_9BACI</name>
<accession>J9ATB1</accession>
<gene>
    <name evidence="1" type="ORF">COF57_01205</name>
</gene>
<dbReference type="HOGENOM" id="CLU_195798_0_0_9"/>
<sequence>MIIREGIEVTKVSMDGYDLPIPEGLSEFLLRAGYWRYGEGEEESSNDVEILVNYDRETVLKDGILSKTFTYKGDQKKRCKKS</sequence>
<organism evidence="1 2">
    <name type="scientific">Bacillus wiedmannii</name>
    <dbReference type="NCBI Taxonomy" id="1890302"/>
    <lineage>
        <taxon>Bacteria</taxon>
        <taxon>Bacillati</taxon>
        <taxon>Bacillota</taxon>
        <taxon>Bacilli</taxon>
        <taxon>Bacillales</taxon>
        <taxon>Bacillaceae</taxon>
        <taxon>Bacillus</taxon>
        <taxon>Bacillus cereus group</taxon>
    </lineage>
</organism>
<protein>
    <submittedName>
        <fullName evidence="1">Uncharacterized protein</fullName>
    </submittedName>
</protein>
<evidence type="ECO:0000313" key="1">
    <source>
        <dbReference type="EMBL" id="PHD63721.1"/>
    </source>
</evidence>
<reference evidence="1 2" key="1">
    <citation type="submission" date="2017-09" db="EMBL/GenBank/DDBJ databases">
        <title>Large-scale bioinformatics analysis of Bacillus genomes uncovers conserved roles of natural products in bacterial physiology.</title>
        <authorList>
            <consortium name="Agbiome Team Llc"/>
            <person name="Bleich R.M."/>
            <person name="Grubbs K.J."/>
            <person name="Santa Maria K.C."/>
            <person name="Allen S.E."/>
            <person name="Farag S."/>
            <person name="Shank E.A."/>
            <person name="Bowers A."/>
        </authorList>
    </citation>
    <scope>NUCLEOTIDE SEQUENCE [LARGE SCALE GENOMIC DNA]</scope>
    <source>
        <strain evidence="1 2">AFS044295</strain>
    </source>
</reference>
<evidence type="ECO:0000313" key="2">
    <source>
        <dbReference type="Proteomes" id="UP000223364"/>
    </source>
</evidence>